<comment type="function">
    <text evidence="17">Member of the two-component regulatory system PhoR/PhoB involved in the phosphate regulon genes expression. PhoR may function as a membrane-associated protein kinase that phosphorylates PhoB in response to environmental signals.</text>
</comment>
<evidence type="ECO:0000256" key="7">
    <source>
        <dbReference type="ARBA" id="ARBA00022553"/>
    </source>
</evidence>
<dbReference type="InterPro" id="IPR036890">
    <property type="entry name" value="HATPase_C_sf"/>
</dbReference>
<evidence type="ECO:0000256" key="1">
    <source>
        <dbReference type="ARBA" id="ARBA00000085"/>
    </source>
</evidence>
<protein>
    <recommendedName>
        <fullName evidence="4">Phosphate regulon sensor protein PhoR</fullName>
        <ecNumber evidence="3">2.7.13.3</ecNumber>
    </recommendedName>
</protein>
<evidence type="ECO:0000256" key="4">
    <source>
        <dbReference type="ARBA" id="ARBA00019665"/>
    </source>
</evidence>
<dbReference type="GO" id="GO:0005524">
    <property type="term" value="F:ATP binding"/>
    <property type="evidence" value="ECO:0007669"/>
    <property type="project" value="UniProtKB-KW"/>
</dbReference>
<dbReference type="SUPFAM" id="SSF47384">
    <property type="entry name" value="Homodimeric domain of signal transducing histidine kinase"/>
    <property type="match status" value="1"/>
</dbReference>
<evidence type="ECO:0000256" key="15">
    <source>
        <dbReference type="ARBA" id="ARBA00023012"/>
    </source>
</evidence>
<evidence type="ECO:0000256" key="11">
    <source>
        <dbReference type="ARBA" id="ARBA00022741"/>
    </source>
</evidence>
<keyword evidence="8" id="KW-0592">Phosphate transport</keyword>
<dbReference type="Pfam" id="PF02518">
    <property type="entry name" value="HATPase_c"/>
    <property type="match status" value="1"/>
</dbReference>
<evidence type="ECO:0000313" key="21">
    <source>
        <dbReference type="Proteomes" id="UP000006457"/>
    </source>
</evidence>
<dbReference type="OrthoDB" id="9813151at2"/>
<dbReference type="SMART" id="SM00387">
    <property type="entry name" value="HATPase_c"/>
    <property type="match status" value="1"/>
</dbReference>
<dbReference type="Gene3D" id="1.10.287.130">
    <property type="match status" value="1"/>
</dbReference>
<organism evidence="20 21">
    <name type="scientific">Pasteurella bettyae CCUG 2042</name>
    <dbReference type="NCBI Taxonomy" id="1095749"/>
    <lineage>
        <taxon>Bacteria</taxon>
        <taxon>Pseudomonadati</taxon>
        <taxon>Pseudomonadota</taxon>
        <taxon>Gammaproteobacteria</taxon>
        <taxon>Pasteurellales</taxon>
        <taxon>Pasteurellaceae</taxon>
        <taxon>Pasteurella</taxon>
    </lineage>
</organism>
<dbReference type="NCBIfam" id="TIGR02966">
    <property type="entry name" value="phoR_proteo"/>
    <property type="match status" value="1"/>
</dbReference>
<dbReference type="Pfam" id="PF00512">
    <property type="entry name" value="HisKA"/>
    <property type="match status" value="1"/>
</dbReference>
<keyword evidence="10 18" id="KW-0812">Transmembrane</keyword>
<dbReference type="FunFam" id="3.30.565.10:FF:000032">
    <property type="entry name" value="Phosphate regulon sensor histidine kinase PhoR"/>
    <property type="match status" value="1"/>
</dbReference>
<dbReference type="GO" id="GO:0006817">
    <property type="term" value="P:phosphate ion transport"/>
    <property type="evidence" value="ECO:0007669"/>
    <property type="project" value="UniProtKB-KW"/>
</dbReference>
<dbReference type="eggNOG" id="COG5002">
    <property type="taxonomic scope" value="Bacteria"/>
</dbReference>
<dbReference type="InterPro" id="IPR005467">
    <property type="entry name" value="His_kinase_dom"/>
</dbReference>
<evidence type="ECO:0000256" key="10">
    <source>
        <dbReference type="ARBA" id="ARBA00022692"/>
    </source>
</evidence>
<dbReference type="SMART" id="SM00388">
    <property type="entry name" value="HisKA"/>
    <property type="match status" value="1"/>
</dbReference>
<comment type="subcellular location">
    <subcellularLocation>
        <location evidence="2">Cell membrane</location>
    </subcellularLocation>
</comment>
<dbReference type="InterPro" id="IPR003661">
    <property type="entry name" value="HisK_dim/P_dom"/>
</dbReference>
<proteinExistence type="predicted"/>
<keyword evidence="12 20" id="KW-0418">Kinase</keyword>
<dbReference type="CDD" id="cd00082">
    <property type="entry name" value="HisKA"/>
    <property type="match status" value="1"/>
</dbReference>
<dbReference type="PANTHER" id="PTHR45453:SF1">
    <property type="entry name" value="PHOSPHATE REGULON SENSOR PROTEIN PHOR"/>
    <property type="match status" value="1"/>
</dbReference>
<keyword evidence="5" id="KW-0813">Transport</keyword>
<keyword evidence="13" id="KW-0067">ATP-binding</keyword>
<evidence type="ECO:0000256" key="18">
    <source>
        <dbReference type="SAM" id="Phobius"/>
    </source>
</evidence>
<feature type="transmembrane region" description="Helical" evidence="18">
    <location>
        <begin position="31"/>
        <end position="47"/>
    </location>
</feature>
<dbReference type="CDD" id="cd00130">
    <property type="entry name" value="PAS"/>
    <property type="match status" value="1"/>
</dbReference>
<reference evidence="20 21" key="1">
    <citation type="submission" date="2012-03" db="EMBL/GenBank/DDBJ databases">
        <authorList>
            <person name="Harkins D.M."/>
            <person name="Madupu R."/>
            <person name="Durkin A.S."/>
            <person name="Torralba M."/>
            <person name="Methe B."/>
            <person name="Sutton G.G."/>
            <person name="Nelson K.E."/>
        </authorList>
    </citation>
    <scope>NUCLEOTIDE SEQUENCE [LARGE SCALE GENOMIC DNA]</scope>
    <source>
        <strain evidence="20 21">CCUG 2042</strain>
    </source>
</reference>
<evidence type="ECO:0000259" key="19">
    <source>
        <dbReference type="PROSITE" id="PS50109"/>
    </source>
</evidence>
<comment type="caution">
    <text evidence="20">The sequence shown here is derived from an EMBL/GenBank/DDBJ whole genome shotgun (WGS) entry which is preliminary data.</text>
</comment>
<dbReference type="InterPro" id="IPR004358">
    <property type="entry name" value="Sig_transdc_His_kin-like_C"/>
</dbReference>
<dbReference type="EMBL" id="AJSX01000041">
    <property type="protein sequence ID" value="EIJ67832.1"/>
    <property type="molecule type" value="Genomic_DNA"/>
</dbReference>
<dbReference type="FunFam" id="1.10.287.130:FF:000001">
    <property type="entry name" value="Two-component sensor histidine kinase"/>
    <property type="match status" value="1"/>
</dbReference>
<dbReference type="GO" id="GO:0000155">
    <property type="term" value="F:phosphorelay sensor kinase activity"/>
    <property type="evidence" value="ECO:0007669"/>
    <property type="project" value="InterPro"/>
</dbReference>
<evidence type="ECO:0000256" key="17">
    <source>
        <dbReference type="ARBA" id="ARBA00025207"/>
    </source>
</evidence>
<dbReference type="PRINTS" id="PR00344">
    <property type="entry name" value="BCTRLSENSOR"/>
</dbReference>
<dbReference type="InterPro" id="IPR050351">
    <property type="entry name" value="BphY/WalK/GraS-like"/>
</dbReference>
<name>I3D7Y9_9PAST</name>
<dbReference type="PATRIC" id="fig|1095749.3.peg.1863"/>
<evidence type="ECO:0000256" key="2">
    <source>
        <dbReference type="ARBA" id="ARBA00004236"/>
    </source>
</evidence>
<evidence type="ECO:0000256" key="8">
    <source>
        <dbReference type="ARBA" id="ARBA00022592"/>
    </source>
</evidence>
<dbReference type="InterPro" id="IPR003594">
    <property type="entry name" value="HATPase_dom"/>
</dbReference>
<evidence type="ECO:0000313" key="20">
    <source>
        <dbReference type="EMBL" id="EIJ67832.1"/>
    </source>
</evidence>
<dbReference type="InterPro" id="IPR035965">
    <property type="entry name" value="PAS-like_dom_sf"/>
</dbReference>
<keyword evidence="11" id="KW-0547">Nucleotide-binding</keyword>
<comment type="catalytic activity">
    <reaction evidence="1">
        <text>ATP + protein L-histidine = ADP + protein N-phospho-L-histidine.</text>
        <dbReference type="EC" id="2.7.13.3"/>
    </reaction>
</comment>
<evidence type="ECO:0000256" key="16">
    <source>
        <dbReference type="ARBA" id="ARBA00023136"/>
    </source>
</evidence>
<dbReference type="InterPro" id="IPR036097">
    <property type="entry name" value="HisK_dim/P_sf"/>
</dbReference>
<dbReference type="SMART" id="SM00091">
    <property type="entry name" value="PAS"/>
    <property type="match status" value="1"/>
</dbReference>
<keyword evidence="7" id="KW-0597">Phosphoprotein</keyword>
<dbReference type="SUPFAM" id="SSF55785">
    <property type="entry name" value="PYP-like sensor domain (PAS domain)"/>
    <property type="match status" value="1"/>
</dbReference>
<keyword evidence="14 18" id="KW-1133">Transmembrane helix</keyword>
<keyword evidence="21" id="KW-1185">Reference proteome</keyword>
<dbReference type="PROSITE" id="PS50109">
    <property type="entry name" value="HIS_KIN"/>
    <property type="match status" value="1"/>
</dbReference>
<dbReference type="GO" id="GO:0016036">
    <property type="term" value="P:cellular response to phosphate starvation"/>
    <property type="evidence" value="ECO:0007669"/>
    <property type="project" value="TreeGrafter"/>
</dbReference>
<dbReference type="Proteomes" id="UP000006457">
    <property type="component" value="Unassembled WGS sequence"/>
</dbReference>
<feature type="domain" description="Histidine kinase" evidence="19">
    <location>
        <begin position="208"/>
        <end position="421"/>
    </location>
</feature>
<evidence type="ECO:0000256" key="3">
    <source>
        <dbReference type="ARBA" id="ARBA00012438"/>
    </source>
</evidence>
<keyword evidence="6" id="KW-1003">Cell membrane</keyword>
<evidence type="ECO:0000256" key="14">
    <source>
        <dbReference type="ARBA" id="ARBA00022989"/>
    </source>
</evidence>
<keyword evidence="16 18" id="KW-0472">Membrane</keyword>
<feature type="transmembrane region" description="Helical" evidence="18">
    <location>
        <begin position="7"/>
        <end position="25"/>
    </location>
</feature>
<dbReference type="Gene3D" id="3.30.565.10">
    <property type="entry name" value="Histidine kinase-like ATPase, C-terminal domain"/>
    <property type="match status" value="1"/>
</dbReference>
<dbReference type="RefSeq" id="WP_005761590.1">
    <property type="nucleotide sequence ID" value="NZ_AJSX01000041.1"/>
</dbReference>
<keyword evidence="9 20" id="KW-0808">Transferase</keyword>
<sequence length="424" mass="49602">MKIRLSYKHILLETILVLIVSFIFSLFAKDFYFWLVICLILTLIWHHQNEFKLLHILYPQVESKHRKSILEYLSPSQAYWERKNRTEKIRTLRLLSKLNKNIQYLPDGVIICQPDGEISWCNNAAQELFSFYWHKKTQKNIFNIIFYPEFKAYFNQSVRQRPLILFTNDQRYIEMNVNIYDISKYLVIMRDVTQLIRLLHSRQTFLANMNHELRTPLTVLQGYLELLEEEVKDNKLHHKAIQAMLAQSHRMSHLLNQLSLLAKIEHSSNEHYPVDVSQMLISLQNHSEILRDASQQLTFTIEPDLKVLGDEGQLQSATSNLIYNAIRHSGENAHIQIRWERCPEGAKFSVIDDGTGIPAEHIPHLTERFYRVDSSRNNQTGGSGLGLAIVKHALEQHNSNLEIHSEEGKGSTFSFIIKMRDVVK</sequence>
<dbReference type="PANTHER" id="PTHR45453">
    <property type="entry name" value="PHOSPHATE REGULON SENSOR PROTEIN PHOR"/>
    <property type="match status" value="1"/>
</dbReference>
<evidence type="ECO:0000256" key="13">
    <source>
        <dbReference type="ARBA" id="ARBA00022840"/>
    </source>
</evidence>
<dbReference type="GO" id="GO:0005886">
    <property type="term" value="C:plasma membrane"/>
    <property type="evidence" value="ECO:0007669"/>
    <property type="project" value="UniProtKB-SubCell"/>
</dbReference>
<dbReference type="AlphaFoldDB" id="I3D7Y9"/>
<evidence type="ECO:0000256" key="9">
    <source>
        <dbReference type="ARBA" id="ARBA00022679"/>
    </source>
</evidence>
<keyword evidence="15" id="KW-0902">Two-component regulatory system</keyword>
<accession>I3D7Y9</accession>
<evidence type="ECO:0000256" key="5">
    <source>
        <dbReference type="ARBA" id="ARBA00022448"/>
    </source>
</evidence>
<dbReference type="NCBIfam" id="NF008235">
    <property type="entry name" value="PRK11006.1"/>
    <property type="match status" value="1"/>
</dbReference>
<dbReference type="SUPFAM" id="SSF55874">
    <property type="entry name" value="ATPase domain of HSP90 chaperone/DNA topoisomerase II/histidine kinase"/>
    <property type="match status" value="1"/>
</dbReference>
<dbReference type="EC" id="2.7.13.3" evidence="3"/>
<gene>
    <name evidence="20" type="primary">phoR</name>
    <name evidence="20" type="ORF">HMPREF1052_0564</name>
</gene>
<dbReference type="InterPro" id="IPR014310">
    <property type="entry name" value="Sig_transdc_His_kinase_PhoR"/>
</dbReference>
<evidence type="ECO:0000256" key="6">
    <source>
        <dbReference type="ARBA" id="ARBA00022475"/>
    </source>
</evidence>
<dbReference type="Gene3D" id="3.30.450.20">
    <property type="entry name" value="PAS domain"/>
    <property type="match status" value="1"/>
</dbReference>
<dbReference type="GO" id="GO:0004721">
    <property type="term" value="F:phosphoprotein phosphatase activity"/>
    <property type="evidence" value="ECO:0007669"/>
    <property type="project" value="TreeGrafter"/>
</dbReference>
<dbReference type="InterPro" id="IPR000014">
    <property type="entry name" value="PAS"/>
</dbReference>
<evidence type="ECO:0000256" key="12">
    <source>
        <dbReference type="ARBA" id="ARBA00022777"/>
    </source>
</evidence>